<dbReference type="PROSITE" id="PS50893">
    <property type="entry name" value="ABC_TRANSPORTER_2"/>
    <property type="match status" value="1"/>
</dbReference>
<proteinExistence type="predicted"/>
<evidence type="ECO:0000313" key="7">
    <source>
        <dbReference type="EMBL" id="PZO99523.1"/>
    </source>
</evidence>
<organism evidence="7 8">
    <name type="scientific">Corynebacterium urealyticum</name>
    <dbReference type="NCBI Taxonomy" id="43771"/>
    <lineage>
        <taxon>Bacteria</taxon>
        <taxon>Bacillati</taxon>
        <taxon>Actinomycetota</taxon>
        <taxon>Actinomycetes</taxon>
        <taxon>Mycobacteriales</taxon>
        <taxon>Corynebacteriaceae</taxon>
        <taxon>Corynebacterium</taxon>
    </lineage>
</organism>
<evidence type="ECO:0000256" key="3">
    <source>
        <dbReference type="ARBA" id="ARBA00022741"/>
    </source>
</evidence>
<name>A0A2W5B108_9CORY</name>
<evidence type="ECO:0000256" key="5">
    <source>
        <dbReference type="ARBA" id="ARBA00023251"/>
    </source>
</evidence>
<evidence type="ECO:0000259" key="6">
    <source>
        <dbReference type="PROSITE" id="PS50893"/>
    </source>
</evidence>
<feature type="domain" description="ABC transporter" evidence="6">
    <location>
        <begin position="1"/>
        <end position="212"/>
    </location>
</feature>
<keyword evidence="5" id="KW-0046">Antibiotic resistance</keyword>
<protein>
    <submittedName>
        <fullName evidence="7">ABC transporter ATP-binding protein</fullName>
    </submittedName>
</protein>
<accession>A0A2W5B108</accession>
<dbReference type="InterPro" id="IPR003593">
    <property type="entry name" value="AAA+_ATPase"/>
</dbReference>
<comment type="subcellular location">
    <subcellularLocation>
        <location evidence="1">Cell membrane</location>
        <topology evidence="1">Peripheral membrane protein</topology>
    </subcellularLocation>
</comment>
<dbReference type="EMBL" id="QFNY01000192">
    <property type="protein sequence ID" value="PZO99523.1"/>
    <property type="molecule type" value="Genomic_DNA"/>
</dbReference>
<reference evidence="7 8" key="1">
    <citation type="submission" date="2017-11" db="EMBL/GenBank/DDBJ databases">
        <title>Infants hospitalized years apart are colonized by the same room-sourced microbial strains.</title>
        <authorList>
            <person name="Brooks B."/>
            <person name="Olm M.R."/>
            <person name="Firek B.A."/>
            <person name="Baker R."/>
            <person name="Thomas B.C."/>
            <person name="Morowitz M.J."/>
            <person name="Banfield J.F."/>
        </authorList>
    </citation>
    <scope>NUCLEOTIDE SEQUENCE [LARGE SCALE GENOMIC DNA]</scope>
    <source>
        <strain evidence="7">S2_012_000_R3_87</strain>
    </source>
</reference>
<gene>
    <name evidence="7" type="ORF">DI609_08130</name>
</gene>
<dbReference type="GO" id="GO:0016887">
    <property type="term" value="F:ATP hydrolysis activity"/>
    <property type="evidence" value="ECO:0007669"/>
    <property type="project" value="InterPro"/>
</dbReference>
<dbReference type="GO" id="GO:0005886">
    <property type="term" value="C:plasma membrane"/>
    <property type="evidence" value="ECO:0007669"/>
    <property type="project" value="UniProtKB-SubCell"/>
</dbReference>
<comment type="caution">
    <text evidence="7">The sequence shown here is derived from an EMBL/GenBank/DDBJ whole genome shotgun (WGS) entry which is preliminary data.</text>
</comment>
<dbReference type="InterPro" id="IPR050763">
    <property type="entry name" value="ABC_transporter_ATP-binding"/>
</dbReference>
<dbReference type="Gene3D" id="3.40.50.300">
    <property type="entry name" value="P-loop containing nucleotide triphosphate hydrolases"/>
    <property type="match status" value="1"/>
</dbReference>
<dbReference type="SMART" id="SM00382">
    <property type="entry name" value="AAA"/>
    <property type="match status" value="1"/>
</dbReference>
<dbReference type="PROSITE" id="PS00211">
    <property type="entry name" value="ABC_TRANSPORTER_1"/>
    <property type="match status" value="1"/>
</dbReference>
<keyword evidence="4 7" id="KW-0067">ATP-binding</keyword>
<dbReference type="AlphaFoldDB" id="A0A2W5B108"/>
<dbReference type="GO" id="GO:0046677">
    <property type="term" value="P:response to antibiotic"/>
    <property type="evidence" value="ECO:0007669"/>
    <property type="project" value="UniProtKB-KW"/>
</dbReference>
<dbReference type="SUPFAM" id="SSF52540">
    <property type="entry name" value="P-loop containing nucleoside triphosphate hydrolases"/>
    <property type="match status" value="1"/>
</dbReference>
<evidence type="ECO:0000256" key="1">
    <source>
        <dbReference type="ARBA" id="ARBA00004202"/>
    </source>
</evidence>
<dbReference type="PANTHER" id="PTHR42711">
    <property type="entry name" value="ABC TRANSPORTER ATP-BINDING PROTEIN"/>
    <property type="match status" value="1"/>
</dbReference>
<dbReference type="Pfam" id="PF00005">
    <property type="entry name" value="ABC_tran"/>
    <property type="match status" value="1"/>
</dbReference>
<dbReference type="GO" id="GO:0005524">
    <property type="term" value="F:ATP binding"/>
    <property type="evidence" value="ECO:0007669"/>
    <property type="project" value="UniProtKB-KW"/>
</dbReference>
<sequence>MRALHDVSLTLPRGQITCLLGTNGAGKSTLIDLILGLTSPTAGSLEVLGDTPRNAINSGRVGAVLQTGGLLPDITVKETLELIGATFPTRRAYSDVIERAGLGDLLSRRVGRCSGGEQQRLRFGLALLGDPELLLLDEPTAGMDASARRHFWESMRSEARAGRTILFTTHYLDEADAFAQRIIMLDKGQIRADGTTEEIRDAHATRTVRASFPAGVPASLLRAPLPGALHREHTATALTITTRDSDAVARYLLTHTSACDITISAHSLEESFVELSSAGPDNSTR</sequence>
<evidence type="ECO:0000256" key="2">
    <source>
        <dbReference type="ARBA" id="ARBA00022448"/>
    </source>
</evidence>
<evidence type="ECO:0000313" key="8">
    <source>
        <dbReference type="Proteomes" id="UP000249451"/>
    </source>
</evidence>
<dbReference type="InterPro" id="IPR017871">
    <property type="entry name" value="ABC_transporter-like_CS"/>
</dbReference>
<keyword evidence="2" id="KW-0813">Transport</keyword>
<keyword evidence="3" id="KW-0547">Nucleotide-binding</keyword>
<dbReference type="InterPro" id="IPR003439">
    <property type="entry name" value="ABC_transporter-like_ATP-bd"/>
</dbReference>
<dbReference type="Proteomes" id="UP000249451">
    <property type="component" value="Unassembled WGS sequence"/>
</dbReference>
<dbReference type="CDD" id="cd03230">
    <property type="entry name" value="ABC_DR_subfamily_A"/>
    <property type="match status" value="1"/>
</dbReference>
<dbReference type="PANTHER" id="PTHR42711:SF17">
    <property type="entry name" value="ABC TRANSPORTER ATP-BINDING PROTEIN"/>
    <property type="match status" value="1"/>
</dbReference>
<dbReference type="InterPro" id="IPR027417">
    <property type="entry name" value="P-loop_NTPase"/>
</dbReference>
<evidence type="ECO:0000256" key="4">
    <source>
        <dbReference type="ARBA" id="ARBA00022840"/>
    </source>
</evidence>